<comment type="caution">
    <text evidence="1">The sequence shown here is derived from an EMBL/GenBank/DDBJ whole genome shotgun (WGS) entry which is preliminary data.</text>
</comment>
<reference evidence="1" key="1">
    <citation type="submission" date="2020-04" db="EMBL/GenBank/DDBJ databases">
        <authorList>
            <person name="Broberg M."/>
        </authorList>
    </citation>
    <scope>NUCLEOTIDE SEQUENCE</scope>
</reference>
<accession>A0ACA9UFV7</accession>
<gene>
    <name evidence="1" type="ORF">CRV2_00019150</name>
</gene>
<name>A0ACA9UFV7_BIOOC</name>
<proteinExistence type="predicted"/>
<sequence>MAHTRAQLAAQKGRASSAPKDQGKQPQGIQKHRITRRMTHLRQTPTRERSNDDQPHPYPGKKILSQQDFPTPGNGGTKRRVDALDHEFDSSPKRPRRSPRLSRVENPSDRPNTNNCVTYEPITPIEFWARQGQWPQEYFKLDMEHLLARKKSLSSLGRKRSNSTTSTTPSDQKPREEKSAPYRDPRYKTLLATKGSFMDKSDLGITEISKKTYFTLLSAEQATPNESVFRDDLFEQTCRSVEDRNEARVLRDITPLVVPSAEILAIYGSTSLKCLIESVNEGWNNSIPLTGTRPQPDYSVGFRREAFTDDQLAKLSPFLGDFIAGDRSFFMGTYYMYFPFLTCEVKCGAAALDVADRQNAHSMTLAVRAVAELFRAVKREGEVHRRILGFSLSHDHRSVRIYGHYPVIDGKNTKYYRHPLRTFDFTELDGKEKWTAYRFTKNVYDTWMPAHFKSICSAIDQLPSNLDFDVPSLPETGLSQSLASHHLSQSDADTEPLPVEKDIQLSDSGQERGTLGTSFTDPGVAKRRKGRK</sequence>
<reference evidence="1" key="2">
    <citation type="submission" date="2021-10" db="EMBL/GenBank/DDBJ databases">
        <authorList>
            <person name="Piombo E."/>
        </authorList>
    </citation>
    <scope>NUCLEOTIDE SEQUENCE</scope>
</reference>
<evidence type="ECO:0000313" key="2">
    <source>
        <dbReference type="Proteomes" id="UP000836387"/>
    </source>
</evidence>
<dbReference type="Proteomes" id="UP000836387">
    <property type="component" value="Unassembled WGS sequence"/>
</dbReference>
<organism evidence="1 2">
    <name type="scientific">Clonostachys rosea f. rosea IK726</name>
    <dbReference type="NCBI Taxonomy" id="1349383"/>
    <lineage>
        <taxon>Eukaryota</taxon>
        <taxon>Fungi</taxon>
        <taxon>Dikarya</taxon>
        <taxon>Ascomycota</taxon>
        <taxon>Pezizomycotina</taxon>
        <taxon>Sordariomycetes</taxon>
        <taxon>Hypocreomycetidae</taxon>
        <taxon>Hypocreales</taxon>
        <taxon>Bionectriaceae</taxon>
        <taxon>Clonostachys</taxon>
    </lineage>
</organism>
<keyword evidence="2" id="KW-1185">Reference proteome</keyword>
<evidence type="ECO:0000313" key="1">
    <source>
        <dbReference type="EMBL" id="CAG9952130.1"/>
    </source>
</evidence>
<protein>
    <submittedName>
        <fullName evidence="1">Uncharacterized protein</fullName>
    </submittedName>
</protein>
<dbReference type="EMBL" id="CADEHS020000471">
    <property type="protein sequence ID" value="CAG9952130.1"/>
    <property type="molecule type" value="Genomic_DNA"/>
</dbReference>